<gene>
    <name evidence="2" type="ORF">CBO05P1_101</name>
</gene>
<keyword evidence="1" id="KW-0472">Membrane</keyword>
<dbReference type="RefSeq" id="WP_030031885.1">
    <property type="nucleotide sequence ID" value="NZ_BA000058.1"/>
</dbReference>
<name>A0A060N5J2_CLOBO</name>
<protein>
    <submittedName>
        <fullName evidence="2">Uncharacterized protein</fullName>
    </submittedName>
</protein>
<evidence type="ECO:0000313" key="2">
    <source>
        <dbReference type="EMBL" id="BAO04820.1"/>
    </source>
</evidence>
<dbReference type="EMBL" id="BA000058">
    <property type="protein sequence ID" value="BAO04820.1"/>
    <property type="molecule type" value="Genomic_DNA"/>
</dbReference>
<feature type="transmembrane region" description="Helical" evidence="1">
    <location>
        <begin position="9"/>
        <end position="30"/>
    </location>
</feature>
<dbReference type="Proteomes" id="UP000054164">
    <property type="component" value="Unassembled WGS sequence"/>
</dbReference>
<accession>A0A060N5J2</accession>
<reference evidence="2" key="1">
    <citation type="submission" date="2013-10" db="EMBL/GenBank/DDBJ databases">
        <title>Draft genome sequence of Clostridium botulinum type B strain Osaka05.</title>
        <authorList>
            <person name="Sakaguchi Y."/>
            <person name="Hosomi K."/>
            <person name="Uchiyama J."/>
            <person name="Ogura Y."/>
            <person name="Sakaguchi M."/>
            <person name="Kohda T."/>
            <person name="Mukamoto M."/>
            <person name="Misawa N."/>
            <person name="Matsuzaki S."/>
            <person name="Hayashi T."/>
            <person name="Kozaki S."/>
        </authorList>
    </citation>
    <scope>NUCLEOTIDE SEQUENCE</scope>
    <source>
        <strain evidence="2">Osaka05</strain>
    </source>
</reference>
<feature type="transmembrane region" description="Helical" evidence="1">
    <location>
        <begin position="36"/>
        <end position="57"/>
    </location>
</feature>
<sequence length="66" mass="7769">MNKPISKTILTNVLIYIGILGSIIFCWQLLELMIEGVIFLNRIDNFIAVFLSTSLYYNYQNYMRND</sequence>
<keyword evidence="1" id="KW-0812">Transmembrane</keyword>
<keyword evidence="1" id="KW-1133">Transmembrane helix</keyword>
<dbReference type="HOGENOM" id="CLU_205749_0_0_9"/>
<organism evidence="2">
    <name type="scientific">Clostridium botulinum B str. Osaka05</name>
    <dbReference type="NCBI Taxonomy" id="1407017"/>
    <lineage>
        <taxon>Bacteria</taxon>
        <taxon>Bacillati</taxon>
        <taxon>Bacillota</taxon>
        <taxon>Clostridia</taxon>
        <taxon>Eubacteriales</taxon>
        <taxon>Clostridiaceae</taxon>
        <taxon>Clostridium</taxon>
    </lineage>
</organism>
<proteinExistence type="predicted"/>
<evidence type="ECO:0000256" key="1">
    <source>
        <dbReference type="SAM" id="Phobius"/>
    </source>
</evidence>
<dbReference type="AlphaFoldDB" id="A0A060N5J2"/>